<evidence type="ECO:0000313" key="2">
    <source>
        <dbReference type="EMBL" id="RYC04189.1"/>
    </source>
</evidence>
<gene>
    <name evidence="2" type="ORF">EUA94_20760</name>
</gene>
<organism evidence="2 3">
    <name type="scientific">Nocardioides zhouii</name>
    <dbReference type="NCBI Taxonomy" id="1168729"/>
    <lineage>
        <taxon>Bacteria</taxon>
        <taxon>Bacillati</taxon>
        <taxon>Actinomycetota</taxon>
        <taxon>Actinomycetes</taxon>
        <taxon>Propionibacteriales</taxon>
        <taxon>Nocardioidaceae</taxon>
        <taxon>Nocardioides</taxon>
    </lineage>
</organism>
<proteinExistence type="predicted"/>
<dbReference type="PROSITE" id="PS51186">
    <property type="entry name" value="GNAT"/>
    <property type="match status" value="1"/>
</dbReference>
<dbReference type="CDD" id="cd04301">
    <property type="entry name" value="NAT_SF"/>
    <property type="match status" value="1"/>
</dbReference>
<dbReference type="PANTHER" id="PTHR43792:SF1">
    <property type="entry name" value="N-ACETYLTRANSFERASE DOMAIN-CONTAINING PROTEIN"/>
    <property type="match status" value="1"/>
</dbReference>
<dbReference type="PANTHER" id="PTHR43792">
    <property type="entry name" value="GNAT FAMILY, PUTATIVE (AFU_ORTHOLOGUE AFUA_3G00765)-RELATED-RELATED"/>
    <property type="match status" value="1"/>
</dbReference>
<sequence>MTAYDRLRFGGPTSRALWVDVPRAEFLTPVAPAWPLRTERLVLRPFVLDDADAFVDAWASEEWTSLLLSRPMNRAEVHAMVRRRTEPGDGEFFGLAVATHDGTVVGDSMLHLQGTGLSEGEIGWTILPEYAGRGYATEAARAVLEMAFVHFGLRRVVANLDARNDRSAALCERLGMRREVDKRGDFWSKGLWTSSYEYALLAEEWRAQQA</sequence>
<evidence type="ECO:0000313" key="3">
    <source>
        <dbReference type="Proteomes" id="UP000291101"/>
    </source>
</evidence>
<dbReference type="EMBL" id="SDWV01000031">
    <property type="protein sequence ID" value="RYC04189.1"/>
    <property type="molecule type" value="Genomic_DNA"/>
</dbReference>
<dbReference type="GO" id="GO:0016747">
    <property type="term" value="F:acyltransferase activity, transferring groups other than amino-acyl groups"/>
    <property type="evidence" value="ECO:0007669"/>
    <property type="project" value="InterPro"/>
</dbReference>
<dbReference type="Proteomes" id="UP000291101">
    <property type="component" value="Unassembled WGS sequence"/>
</dbReference>
<keyword evidence="2" id="KW-0808">Transferase</keyword>
<dbReference type="SUPFAM" id="SSF55729">
    <property type="entry name" value="Acyl-CoA N-acyltransferases (Nat)"/>
    <property type="match status" value="1"/>
</dbReference>
<name>A0A4Q2SJP2_9ACTN</name>
<dbReference type="Gene3D" id="3.40.630.30">
    <property type="match status" value="1"/>
</dbReference>
<evidence type="ECO:0000259" key="1">
    <source>
        <dbReference type="PROSITE" id="PS51186"/>
    </source>
</evidence>
<reference evidence="2 3" key="1">
    <citation type="submission" date="2019-01" db="EMBL/GenBank/DDBJ databases">
        <title>Novel species of Nocardioides.</title>
        <authorList>
            <person name="Liu Q."/>
            <person name="X Y.-H."/>
        </authorList>
    </citation>
    <scope>NUCLEOTIDE SEQUENCE [LARGE SCALE GENOMIC DNA]</scope>
    <source>
        <strain evidence="2 3">HLT2-9</strain>
    </source>
</reference>
<accession>A0A4Q2SJP2</accession>
<protein>
    <submittedName>
        <fullName evidence="2">N-acetyltransferase</fullName>
    </submittedName>
</protein>
<feature type="domain" description="N-acetyltransferase" evidence="1">
    <location>
        <begin position="41"/>
        <end position="203"/>
    </location>
</feature>
<dbReference type="InterPro" id="IPR051531">
    <property type="entry name" value="N-acetyltransferase"/>
</dbReference>
<dbReference type="InterPro" id="IPR016181">
    <property type="entry name" value="Acyl_CoA_acyltransferase"/>
</dbReference>
<dbReference type="OrthoDB" id="9132139at2"/>
<dbReference type="InterPro" id="IPR000182">
    <property type="entry name" value="GNAT_dom"/>
</dbReference>
<dbReference type="AlphaFoldDB" id="A0A4Q2SJP2"/>
<dbReference type="Pfam" id="PF13302">
    <property type="entry name" value="Acetyltransf_3"/>
    <property type="match status" value="1"/>
</dbReference>
<keyword evidence="3" id="KW-1185">Reference proteome</keyword>
<comment type="caution">
    <text evidence="2">The sequence shown here is derived from an EMBL/GenBank/DDBJ whole genome shotgun (WGS) entry which is preliminary data.</text>
</comment>